<keyword evidence="4 5" id="KW-0975">Bacterial flagellum</keyword>
<organism evidence="6 7">
    <name type="scientific">Candidatus Scalindua arabica</name>
    <dbReference type="NCBI Taxonomy" id="1127984"/>
    <lineage>
        <taxon>Bacteria</taxon>
        <taxon>Pseudomonadati</taxon>
        <taxon>Planctomycetota</taxon>
        <taxon>Candidatus Brocadiia</taxon>
        <taxon>Candidatus Brocadiales</taxon>
        <taxon>Candidatus Scalinduaceae</taxon>
        <taxon>Candidatus Scalindua</taxon>
    </lineage>
</organism>
<dbReference type="EMBL" id="JAANXD010000073">
    <property type="protein sequence ID" value="MBS1258686.1"/>
    <property type="molecule type" value="Genomic_DNA"/>
</dbReference>
<proteinExistence type="inferred from homology"/>
<comment type="caution">
    <text evidence="6">The sequence shown here is derived from an EMBL/GenBank/DDBJ whole genome shotgun (WGS) entry which is preliminary data.</text>
</comment>
<comment type="subunit">
    <text evidence="5">The basal body constitutes a major portion of the flagellar organelle and consists of four rings (L,P,S, and M) mounted on a central rod.</text>
</comment>
<gene>
    <name evidence="5" type="primary">flgI</name>
    <name evidence="6" type="ORF">MAG551_01748</name>
</gene>
<name>A0A941W548_9BACT</name>
<dbReference type="PRINTS" id="PR01010">
    <property type="entry name" value="FLGPRINGFLGI"/>
</dbReference>
<evidence type="ECO:0000256" key="5">
    <source>
        <dbReference type="HAMAP-Rule" id="MF_00416"/>
    </source>
</evidence>
<evidence type="ECO:0000256" key="4">
    <source>
        <dbReference type="ARBA" id="ARBA00023143"/>
    </source>
</evidence>
<comment type="similarity">
    <text evidence="5">Belongs to the FlgI family.</text>
</comment>
<dbReference type="AlphaFoldDB" id="A0A941W548"/>
<comment type="subcellular location">
    <subcellularLocation>
        <location evidence="2 5">Bacterial flagellum basal body</location>
    </subcellularLocation>
</comment>
<dbReference type="GO" id="GO:0030288">
    <property type="term" value="C:outer membrane-bounded periplasmic space"/>
    <property type="evidence" value="ECO:0007669"/>
    <property type="project" value="InterPro"/>
</dbReference>
<dbReference type="PANTHER" id="PTHR30381:SF0">
    <property type="entry name" value="FLAGELLAR P-RING PROTEIN"/>
    <property type="match status" value="1"/>
</dbReference>
<dbReference type="InterPro" id="IPR001782">
    <property type="entry name" value="Flag_FlgI"/>
</dbReference>
<protein>
    <recommendedName>
        <fullName evidence="5">Flagellar P-ring protein</fullName>
    </recommendedName>
    <alternativeName>
        <fullName evidence="5">Basal body P-ring protein</fullName>
    </alternativeName>
</protein>
<reference evidence="6" key="1">
    <citation type="journal article" date="2021" name="ISME J.">
        <title>Fine-scale metabolic discontinuity in a stratified prokaryote microbiome of a Red Sea deep halocline.</title>
        <authorList>
            <person name="Michoud G."/>
            <person name="Ngugi D.K."/>
            <person name="Barozzi A."/>
            <person name="Merlino G."/>
            <person name="Calleja M.L."/>
            <person name="Delgado-Huertas A."/>
            <person name="Moran X.A.G."/>
            <person name="Daffonchio D."/>
        </authorList>
    </citation>
    <scope>NUCLEOTIDE SEQUENCE</scope>
    <source>
        <strain evidence="6">SuakinDeep_MAG55_1</strain>
    </source>
</reference>
<dbReference type="GO" id="GO:0009428">
    <property type="term" value="C:bacterial-type flagellum basal body, distal rod, P ring"/>
    <property type="evidence" value="ECO:0007669"/>
    <property type="project" value="InterPro"/>
</dbReference>
<evidence type="ECO:0000256" key="3">
    <source>
        <dbReference type="ARBA" id="ARBA00022729"/>
    </source>
</evidence>
<comment type="function">
    <text evidence="1 5">Assembles around the rod to form the L-ring and probably protects the motor/basal body from shearing forces during rotation.</text>
</comment>
<dbReference type="GO" id="GO:0005198">
    <property type="term" value="F:structural molecule activity"/>
    <property type="evidence" value="ECO:0007669"/>
    <property type="project" value="InterPro"/>
</dbReference>
<dbReference type="Pfam" id="PF02119">
    <property type="entry name" value="FlgI"/>
    <property type="match status" value="1"/>
</dbReference>
<keyword evidence="6" id="KW-0282">Flagellum</keyword>
<sequence>MFRYLLSIIILISTCFISPITPVHGSITTRVKDIAYVQGVRDNFLFGYGLVIGLSGSGDGNDTKFTRSLAKNVFEKLGIIITADDFTSKNIAGVLITANIRPFAKPGDKMDVLVSSIGNAKSLEGGVLVHTTLQGVDNEVYAVAQGPISLGGGFDVGGKAADKRKNIATTGNIPKGALIEKEIPVHLFHENSIMLSLNNSDFTTSLRLMEIINVIYPDSAQAVNAGEVRIKPPQEFRTMDKITQFISAIEELPITPDAVARVVINERTGTIVAGENVKISTVAVAHGSLTITISEKTEASQPGSFAPSSAVTKELDRTTIDIEEDEAKLHVIPDGVSISEIARALNVLGVTPRDLMAIFQAIHRAGALHADLIIM</sequence>
<dbReference type="PANTHER" id="PTHR30381">
    <property type="entry name" value="FLAGELLAR P-RING PERIPLASMIC PROTEIN FLGI"/>
    <property type="match status" value="1"/>
</dbReference>
<evidence type="ECO:0000313" key="7">
    <source>
        <dbReference type="Proteomes" id="UP000722750"/>
    </source>
</evidence>
<evidence type="ECO:0000256" key="2">
    <source>
        <dbReference type="ARBA" id="ARBA00004117"/>
    </source>
</evidence>
<dbReference type="HAMAP" id="MF_00416">
    <property type="entry name" value="FlgI"/>
    <property type="match status" value="1"/>
</dbReference>
<dbReference type="GO" id="GO:0071973">
    <property type="term" value="P:bacterial-type flagellum-dependent cell motility"/>
    <property type="evidence" value="ECO:0007669"/>
    <property type="project" value="InterPro"/>
</dbReference>
<keyword evidence="6" id="KW-0969">Cilium</keyword>
<keyword evidence="6" id="KW-0966">Cell projection</keyword>
<dbReference type="Proteomes" id="UP000722750">
    <property type="component" value="Unassembled WGS sequence"/>
</dbReference>
<evidence type="ECO:0000256" key="1">
    <source>
        <dbReference type="ARBA" id="ARBA00002591"/>
    </source>
</evidence>
<keyword evidence="3" id="KW-0732">Signal</keyword>
<evidence type="ECO:0000313" key="6">
    <source>
        <dbReference type="EMBL" id="MBS1258686.1"/>
    </source>
</evidence>
<dbReference type="NCBIfam" id="NF003676">
    <property type="entry name" value="PRK05303.1"/>
    <property type="match status" value="1"/>
</dbReference>
<accession>A0A941W548</accession>